<evidence type="ECO:0000259" key="2">
    <source>
        <dbReference type="Pfam" id="PF19919"/>
    </source>
</evidence>
<accession>A0ABS5BLX8</accession>
<evidence type="ECO:0000256" key="1">
    <source>
        <dbReference type="SAM" id="MobiDB-lite"/>
    </source>
</evidence>
<evidence type="ECO:0000313" key="4">
    <source>
        <dbReference type="Proteomes" id="UP000676565"/>
    </source>
</evidence>
<keyword evidence="4" id="KW-1185">Reference proteome</keyword>
<dbReference type="Proteomes" id="UP000676565">
    <property type="component" value="Unassembled WGS sequence"/>
</dbReference>
<sequence length="919" mass="98557">MEVPFRLVRREPTTNPADAFLLPAADASSIAGACARFNELPAVFAVRGGFLLVPPAPDARAVPGAIRLRRSAGDLFVPVDANLLPALLPDEATSLTRTRGLIVTAGGTVLAFDVTAPLPITDWLKPRAVRRSEWRSFPERPDRPNTLMVIERPVPPMEAVIEILGAGAPDADPLPGAGQGAKSGTGKAVPEAARPPASGSMLGRAVAGAGLAVGGVLAWLGKQLGAGGLARAGADLARRAIERVPRLSEKLFGEQEAALREVLRQLQSGDVEKGLQHAPIAVADPDQPARVGTDAKLTRRDPRYSLRDLVGTGRGGAGAVWLGGADVWDELAREYRRLAAEASARGDHRRAAYLYGVLLRDLRGAANALLAGGLFRDAAVLFRDRLNDPRAAAEAFERAGIHDEALRLYDRMGLHENAAELLRRLGHEERAVARFLMAANRLKADGRFLAAGDLMRAKAHRRDPATEFYRLGWLASTTAESVTCGTRLLDEYSAADNRPGYEILVNEAGSALLDRPRDAGRFFNHALRTSMDFLPEDARADLADRVRLMFAEHLRTHALLGEAGTLADDLFRSEQVWAPPVNRDAMFAVRGRSAPPAPPESPKPDHPREPDRRLIAGPVTAVVAVRGTFDVVVAGAGEIVCWRVSDGRVQSVATKSERVTALSASARGDVIYAVTNGADGKWRLRCFAADRGGTFRPTTQYTLPTGESTDPTIYLQSAATFRAGEHRIAVSTPVENLAFAGPYLQSDPTALFIGDELPVRLLARFADGGVWCWAGTGIWYRPDSDAPVCLWKAPAIPGAEIDWLTPAPSVLEVVTVDRGGYLCWAEFDARDENQPRTRSSFAEHPTGVTVACLVAPSTIAAATNTNEIHWLRVAGNQLIVSASVTLSVPSCVVSLTARPDSNEVIVIFADGGGCRVRRP</sequence>
<feature type="region of interest" description="Disordered" evidence="1">
    <location>
        <begin position="171"/>
        <end position="196"/>
    </location>
</feature>
<evidence type="ECO:0000313" key="3">
    <source>
        <dbReference type="EMBL" id="MBP3954683.1"/>
    </source>
</evidence>
<dbReference type="EMBL" id="JAGKQQ010000001">
    <property type="protein sequence ID" value="MBP3954683.1"/>
    <property type="molecule type" value="Genomic_DNA"/>
</dbReference>
<dbReference type="SUPFAM" id="SSF50998">
    <property type="entry name" value="Quinoprotein alcohol dehydrogenase-like"/>
    <property type="match status" value="1"/>
</dbReference>
<feature type="domain" description="MoxR-vWA-beta-propeller ternary system" evidence="2">
    <location>
        <begin position="5"/>
        <end position="164"/>
    </location>
</feature>
<feature type="compositionally biased region" description="Basic and acidic residues" evidence="1">
    <location>
        <begin position="602"/>
        <end position="612"/>
    </location>
</feature>
<feature type="region of interest" description="Disordered" evidence="1">
    <location>
        <begin position="591"/>
        <end position="612"/>
    </location>
</feature>
<comment type="caution">
    <text evidence="3">The sequence shown here is derived from an EMBL/GenBank/DDBJ whole genome shotgun (WGS) entry which is preliminary data.</text>
</comment>
<gene>
    <name evidence="3" type="ORF">J8F10_05220</name>
</gene>
<protein>
    <recommendedName>
        <fullName evidence="2">MoxR-vWA-beta-propeller ternary system domain-containing protein</fullName>
    </recommendedName>
</protein>
<name>A0ABS5BLX8_9BACT</name>
<organism evidence="3 4">
    <name type="scientific">Gemmata palustris</name>
    <dbReference type="NCBI Taxonomy" id="2822762"/>
    <lineage>
        <taxon>Bacteria</taxon>
        <taxon>Pseudomonadati</taxon>
        <taxon>Planctomycetota</taxon>
        <taxon>Planctomycetia</taxon>
        <taxon>Gemmatales</taxon>
        <taxon>Gemmataceae</taxon>
        <taxon>Gemmata</taxon>
    </lineage>
</organism>
<dbReference type="InterPro" id="IPR011047">
    <property type="entry name" value="Quinoprotein_ADH-like_sf"/>
</dbReference>
<proteinExistence type="predicted"/>
<dbReference type="RefSeq" id="WP_210652802.1">
    <property type="nucleotide sequence ID" value="NZ_JAGKQQ010000001.1"/>
</dbReference>
<reference evidence="3 4" key="1">
    <citation type="submission" date="2021-04" db="EMBL/GenBank/DDBJ databases">
        <authorList>
            <person name="Ivanova A."/>
        </authorList>
    </citation>
    <scope>NUCLEOTIDE SEQUENCE [LARGE SCALE GENOMIC DNA]</scope>
    <source>
        <strain evidence="3 4">G18</strain>
    </source>
</reference>
<dbReference type="InterPro" id="IPR045551">
    <property type="entry name" value="bpX3"/>
</dbReference>
<dbReference type="Pfam" id="PF19919">
    <property type="entry name" value="bpX3"/>
    <property type="match status" value="1"/>
</dbReference>